<dbReference type="AlphaFoldDB" id="A0A0E0C6L7"/>
<proteinExistence type="predicted"/>
<name>A0A0E0C6L7_9ORYZ</name>
<organism evidence="1">
    <name type="scientific">Oryza meridionalis</name>
    <dbReference type="NCBI Taxonomy" id="40149"/>
    <lineage>
        <taxon>Eukaryota</taxon>
        <taxon>Viridiplantae</taxon>
        <taxon>Streptophyta</taxon>
        <taxon>Embryophyta</taxon>
        <taxon>Tracheophyta</taxon>
        <taxon>Spermatophyta</taxon>
        <taxon>Magnoliopsida</taxon>
        <taxon>Liliopsida</taxon>
        <taxon>Poales</taxon>
        <taxon>Poaceae</taxon>
        <taxon>BOP clade</taxon>
        <taxon>Oryzoideae</taxon>
        <taxon>Oryzeae</taxon>
        <taxon>Oryzinae</taxon>
        <taxon>Oryza</taxon>
    </lineage>
</organism>
<sequence>MESTGERAFGAYSTAANSCRGKGIRSVRLSRVADFLPLCAFCCFRVSSDKMSPKCGASPEHRPE</sequence>
<dbReference type="HOGENOM" id="CLU_2871446_0_0_1"/>
<dbReference type="Gramene" id="OMERI01G25520.1">
    <property type="protein sequence ID" value="OMERI01G25520.1"/>
    <property type="gene ID" value="OMERI01G25520"/>
</dbReference>
<dbReference type="EnsemblPlants" id="OMERI01G25520.1">
    <property type="protein sequence ID" value="OMERI01G25520.1"/>
    <property type="gene ID" value="OMERI01G25520"/>
</dbReference>
<reference evidence="1" key="2">
    <citation type="submission" date="2018-05" db="EMBL/GenBank/DDBJ databases">
        <title>OmerRS3 (Oryza meridionalis Reference Sequence Version 3).</title>
        <authorList>
            <person name="Zhang J."/>
            <person name="Kudrna D."/>
            <person name="Lee S."/>
            <person name="Talag J."/>
            <person name="Welchert J."/>
            <person name="Wing R.A."/>
        </authorList>
    </citation>
    <scope>NUCLEOTIDE SEQUENCE [LARGE SCALE GENOMIC DNA]</scope>
    <source>
        <strain evidence="1">cv. OR44</strain>
    </source>
</reference>
<protein>
    <submittedName>
        <fullName evidence="1">Uncharacterized protein</fullName>
    </submittedName>
</protein>
<reference evidence="1" key="1">
    <citation type="submission" date="2015-04" db="UniProtKB">
        <authorList>
            <consortium name="EnsemblPlants"/>
        </authorList>
    </citation>
    <scope>IDENTIFICATION</scope>
</reference>
<evidence type="ECO:0000313" key="2">
    <source>
        <dbReference type="Proteomes" id="UP000008021"/>
    </source>
</evidence>
<accession>A0A0E0C6L7</accession>
<evidence type="ECO:0000313" key="1">
    <source>
        <dbReference type="EnsemblPlants" id="OMERI01G25520.1"/>
    </source>
</evidence>
<dbReference type="Proteomes" id="UP000008021">
    <property type="component" value="Chromosome 1"/>
</dbReference>
<keyword evidence="2" id="KW-1185">Reference proteome</keyword>